<gene>
    <name evidence="3" type="ORF">M0812_22500</name>
</gene>
<accession>A0AAV7Z1N1</accession>
<evidence type="ECO:0000259" key="2">
    <source>
        <dbReference type="PROSITE" id="PS50119"/>
    </source>
</evidence>
<organism evidence="3 4">
    <name type="scientific">Anaeramoeba flamelloides</name>
    <dbReference type="NCBI Taxonomy" id="1746091"/>
    <lineage>
        <taxon>Eukaryota</taxon>
        <taxon>Metamonada</taxon>
        <taxon>Anaeramoebidae</taxon>
        <taxon>Anaeramoeba</taxon>
    </lineage>
</organism>
<sequence>MSLKLEEKAENYPSNIRLEEEEEEIQTPKQNLKVNCTICERKSKSNVEAVLFCSICSINLCRSCENNFHSFLSHQTKPIISNTTSKI</sequence>
<evidence type="ECO:0000313" key="3">
    <source>
        <dbReference type="EMBL" id="KAJ3433539.1"/>
    </source>
</evidence>
<dbReference type="Gene3D" id="4.10.830.40">
    <property type="match status" value="1"/>
</dbReference>
<dbReference type="InterPro" id="IPR000315">
    <property type="entry name" value="Znf_B-box"/>
</dbReference>
<keyword evidence="1" id="KW-0479">Metal-binding</keyword>
<name>A0AAV7Z1N1_9EUKA</name>
<evidence type="ECO:0000256" key="1">
    <source>
        <dbReference type="PROSITE-ProRule" id="PRU00024"/>
    </source>
</evidence>
<reference evidence="3" key="1">
    <citation type="submission" date="2022-08" db="EMBL/GenBank/DDBJ databases">
        <title>Novel sulphate-reducing endosymbionts in the free-living metamonad Anaeramoeba.</title>
        <authorList>
            <person name="Jerlstrom-Hultqvist J."/>
            <person name="Cepicka I."/>
            <person name="Gallot-Lavallee L."/>
            <person name="Salas-Leiva D."/>
            <person name="Curtis B.A."/>
            <person name="Zahonova K."/>
            <person name="Pipaliya S."/>
            <person name="Dacks J."/>
            <person name="Roger A.J."/>
        </authorList>
    </citation>
    <scope>NUCLEOTIDE SEQUENCE</scope>
    <source>
        <strain evidence="3">Busselton2</strain>
    </source>
</reference>
<comment type="caution">
    <text evidence="3">The sequence shown here is derived from an EMBL/GenBank/DDBJ whole genome shotgun (WGS) entry which is preliminary data.</text>
</comment>
<protein>
    <recommendedName>
        <fullName evidence="2">B box-type domain-containing protein</fullName>
    </recommendedName>
</protein>
<proteinExistence type="predicted"/>
<keyword evidence="1" id="KW-0862">Zinc</keyword>
<keyword evidence="1" id="KW-0863">Zinc-finger</keyword>
<dbReference type="PROSITE" id="PS50119">
    <property type="entry name" value="ZF_BBOX"/>
    <property type="match status" value="1"/>
</dbReference>
<feature type="domain" description="B box-type" evidence="2">
    <location>
        <begin position="34"/>
        <end position="79"/>
    </location>
</feature>
<evidence type="ECO:0000313" key="4">
    <source>
        <dbReference type="Proteomes" id="UP001146793"/>
    </source>
</evidence>
<dbReference type="AlphaFoldDB" id="A0AAV7Z1N1"/>
<dbReference type="Proteomes" id="UP001146793">
    <property type="component" value="Unassembled WGS sequence"/>
</dbReference>
<dbReference type="GO" id="GO:0008270">
    <property type="term" value="F:zinc ion binding"/>
    <property type="evidence" value="ECO:0007669"/>
    <property type="project" value="UniProtKB-KW"/>
</dbReference>
<dbReference type="EMBL" id="JANTQA010000047">
    <property type="protein sequence ID" value="KAJ3433539.1"/>
    <property type="molecule type" value="Genomic_DNA"/>
</dbReference>